<dbReference type="PANTHER" id="PTHR13132:SF29">
    <property type="entry name" value="ALPHA-(1,6)-FUCOSYLTRANSFERASE"/>
    <property type="match status" value="1"/>
</dbReference>
<organism evidence="1 2">
    <name type="scientific">Tritrichomonas musculus</name>
    <dbReference type="NCBI Taxonomy" id="1915356"/>
    <lineage>
        <taxon>Eukaryota</taxon>
        <taxon>Metamonada</taxon>
        <taxon>Parabasalia</taxon>
        <taxon>Tritrichomonadida</taxon>
        <taxon>Tritrichomonadidae</taxon>
        <taxon>Tritrichomonas</taxon>
    </lineage>
</organism>
<dbReference type="Gene3D" id="3.40.50.11350">
    <property type="match status" value="1"/>
</dbReference>
<comment type="caution">
    <text evidence="1">The sequence shown here is derived from an EMBL/GenBank/DDBJ whole genome shotgun (WGS) entry which is preliminary data.</text>
</comment>
<evidence type="ECO:0000313" key="1">
    <source>
        <dbReference type="EMBL" id="KAK8839520.1"/>
    </source>
</evidence>
<accession>A0ABR2H040</accession>
<dbReference type="PANTHER" id="PTHR13132">
    <property type="entry name" value="ALPHA- 1,6 -FUCOSYLTRANSFERASE"/>
    <property type="match status" value="1"/>
</dbReference>
<reference evidence="1 2" key="1">
    <citation type="submission" date="2024-04" db="EMBL/GenBank/DDBJ databases">
        <title>Tritrichomonas musculus Genome.</title>
        <authorList>
            <person name="Alves-Ferreira E."/>
            <person name="Grigg M."/>
            <person name="Lorenzi H."/>
            <person name="Galac M."/>
        </authorList>
    </citation>
    <scope>NUCLEOTIDE SEQUENCE [LARGE SCALE GENOMIC DNA]</scope>
    <source>
        <strain evidence="1 2">EAF2021</strain>
    </source>
</reference>
<protein>
    <recommendedName>
        <fullName evidence="3">Initiator binding domain-containing protein</fullName>
    </recommendedName>
</protein>
<sequence length="498" mass="58696">MEVDSFFTEDAIINQIKSQNSNCNYPRLAKVQVDKSQISINSNESKINKDENDLSQINPQMYCRSPSFFWESLSELDLDDITYTLDTLFPGLTDEQNRNYATEKSLILDKDVNISKEYVDEYKEWPDKSYIWKTPLNQKIGTYIFPGIKDIQHIIWKHQHPSTCDDKKFLIIPSLFNGLGSSLHTMSLYLAKALDENKILAWGSETEMLTYTWNGGPYCFNHITEDQQKYIHKLEKRKHNQIKRNPFNSTQTEFKGYDCFFEQLTNCSYDIDINAMIIKREDTISNTYIPKIIKPIVNHLKIPQNLYYFYWRMCSTAYFVRYNHVTNNWVNELEEDYLVNPRKNYDVSLYVRHGDKGSEMELVSNDQYVGAIKVIQKILNKDKLNVFLSTEDPETVKWFKENTNYTLSYFDFELDNYNIDQASKLSSILTRQMLANLKHSLFSKFVIGTIGSNWNRLIIELRMTTAGYANNYYFEVGDHVCLSIEHCKMLNKEFHMNW</sequence>
<proteinExistence type="predicted"/>
<dbReference type="EMBL" id="JAPFFF010000051">
    <property type="protein sequence ID" value="KAK8839520.1"/>
    <property type="molecule type" value="Genomic_DNA"/>
</dbReference>
<name>A0ABR2H040_9EUKA</name>
<keyword evidence="2" id="KW-1185">Reference proteome</keyword>
<gene>
    <name evidence="1" type="ORF">M9Y10_031879</name>
</gene>
<dbReference type="Proteomes" id="UP001470230">
    <property type="component" value="Unassembled WGS sequence"/>
</dbReference>
<evidence type="ECO:0008006" key="3">
    <source>
        <dbReference type="Google" id="ProtNLM"/>
    </source>
</evidence>
<evidence type="ECO:0000313" key="2">
    <source>
        <dbReference type="Proteomes" id="UP001470230"/>
    </source>
</evidence>